<proteinExistence type="predicted"/>
<name>A0A7X5V296_9SPHN</name>
<reference evidence="1 2" key="1">
    <citation type="submission" date="2020-03" db="EMBL/GenBank/DDBJ databases">
        <title>Genomic Encyclopedia of Type Strains, Phase IV (KMG-IV): sequencing the most valuable type-strain genomes for metagenomic binning, comparative biology and taxonomic classification.</title>
        <authorList>
            <person name="Goeker M."/>
        </authorList>
    </citation>
    <scope>NUCLEOTIDE SEQUENCE [LARGE SCALE GENOMIC DNA]</scope>
    <source>
        <strain evidence="1 2">DSM 4733</strain>
    </source>
</reference>
<keyword evidence="2" id="KW-1185">Reference proteome</keyword>
<organism evidence="1 2">
    <name type="scientific">Sphingomonas leidyi</name>
    <dbReference type="NCBI Taxonomy" id="68569"/>
    <lineage>
        <taxon>Bacteria</taxon>
        <taxon>Pseudomonadati</taxon>
        <taxon>Pseudomonadota</taxon>
        <taxon>Alphaproteobacteria</taxon>
        <taxon>Sphingomonadales</taxon>
        <taxon>Sphingomonadaceae</taxon>
        <taxon>Sphingomonas</taxon>
    </lineage>
</organism>
<dbReference type="AlphaFoldDB" id="A0A7X5V296"/>
<dbReference type="EMBL" id="JAASQV010000003">
    <property type="protein sequence ID" value="NIJ66547.1"/>
    <property type="molecule type" value="Genomic_DNA"/>
</dbReference>
<evidence type="ECO:0000313" key="2">
    <source>
        <dbReference type="Proteomes" id="UP000564677"/>
    </source>
</evidence>
<dbReference type="Proteomes" id="UP000564677">
    <property type="component" value="Unassembled WGS sequence"/>
</dbReference>
<dbReference type="RefSeq" id="WP_167300861.1">
    <property type="nucleotide sequence ID" value="NZ_JAASQV010000003.1"/>
</dbReference>
<gene>
    <name evidence="1" type="ORF">FHR20_003520</name>
</gene>
<evidence type="ECO:0000313" key="1">
    <source>
        <dbReference type="EMBL" id="NIJ66547.1"/>
    </source>
</evidence>
<comment type="caution">
    <text evidence="1">The sequence shown here is derived from an EMBL/GenBank/DDBJ whole genome shotgun (WGS) entry which is preliminary data.</text>
</comment>
<accession>A0A7X5V296</accession>
<sequence length="131" mass="14661">MNRRRGCLVTLVVLAVLAALAIPVLLARWPWPISDPVRLKAIEAEAQALMATHPARPPVHYARVPESQLPPVIASLHPEWVTVHEWGVDIVIKPYFDGGWGYHVARSRRDLPMFDGCYSEVGHGVFWHGPC</sequence>
<protein>
    <submittedName>
        <fullName evidence="1">Uncharacterized protein</fullName>
    </submittedName>
</protein>